<feature type="signal peptide" evidence="1">
    <location>
        <begin position="1"/>
        <end position="22"/>
    </location>
</feature>
<evidence type="ECO:0000256" key="1">
    <source>
        <dbReference type="SAM" id="SignalP"/>
    </source>
</evidence>
<dbReference type="InterPro" id="IPR003141">
    <property type="entry name" value="Pol/His_phosphatase_N"/>
</dbReference>
<accession>A0ABT5BXQ6</accession>
<sequence length="359" mass="38161">MNMRGRWSALLFIGAAALLALAGRAERASHDSGSAPGGRGPPGRPHFEKALDVEVFQRGNIHTHTSLSDGDSEPRDVVRWYRENGYSFVALTDHNQRVDPAMFQDPSSASNFVVIPGEEVTMWAEGKPVHVNALCTRATIGGGAFLTKGEALKWAIGRVWAEGGVALINHPNFDWTLSAGDLLAAPAAELLEIHSGHPYVYTDGDATRPSHEALWDAVLTVRGAAGGGIVGVAVDDLHQLMAGSGAPPAGPGRGFIEVFSREASRAAICSALAGGRLYASSGARLRRIAIAGDAFSVWPVAAGAVVEFVGRGGRVLERQQPTEGRATYRLRGGERYVRARITRPDGKRAWTPAYATVEP</sequence>
<keyword evidence="1" id="KW-0732">Signal</keyword>
<protein>
    <recommendedName>
        <fullName evidence="2">Polymerase/histidinol phosphatase N-terminal domain-containing protein</fullName>
    </recommendedName>
</protein>
<organism evidence="3 4">
    <name type="scientific">Sorangium atrum</name>
    <dbReference type="NCBI Taxonomy" id="2995308"/>
    <lineage>
        <taxon>Bacteria</taxon>
        <taxon>Pseudomonadati</taxon>
        <taxon>Myxococcota</taxon>
        <taxon>Polyangia</taxon>
        <taxon>Polyangiales</taxon>
        <taxon>Polyangiaceae</taxon>
        <taxon>Sorangium</taxon>
    </lineage>
</organism>
<evidence type="ECO:0000313" key="4">
    <source>
        <dbReference type="Proteomes" id="UP001217485"/>
    </source>
</evidence>
<dbReference type="PANTHER" id="PTHR42924">
    <property type="entry name" value="EXONUCLEASE"/>
    <property type="match status" value="1"/>
</dbReference>
<dbReference type="EMBL" id="JAQNDK010000001">
    <property type="protein sequence ID" value="MDC0678947.1"/>
    <property type="molecule type" value="Genomic_DNA"/>
</dbReference>
<dbReference type="InterPro" id="IPR016195">
    <property type="entry name" value="Pol/histidinol_Pase-like"/>
</dbReference>
<name>A0ABT5BXQ6_9BACT</name>
<dbReference type="SMART" id="SM00481">
    <property type="entry name" value="POLIIIAc"/>
    <property type="match status" value="1"/>
</dbReference>
<comment type="caution">
    <text evidence="3">The sequence shown here is derived from an EMBL/GenBank/DDBJ whole genome shotgun (WGS) entry which is preliminary data.</text>
</comment>
<evidence type="ECO:0000259" key="2">
    <source>
        <dbReference type="SMART" id="SM00481"/>
    </source>
</evidence>
<keyword evidence="4" id="KW-1185">Reference proteome</keyword>
<gene>
    <name evidence="3" type="ORF">POL72_14475</name>
</gene>
<dbReference type="CDD" id="cd07432">
    <property type="entry name" value="PHP_HisPPase"/>
    <property type="match status" value="1"/>
</dbReference>
<dbReference type="RefSeq" id="WP_272095808.1">
    <property type="nucleotide sequence ID" value="NZ_JAQNDK010000001.1"/>
</dbReference>
<proteinExistence type="predicted"/>
<dbReference type="SUPFAM" id="SSF89550">
    <property type="entry name" value="PHP domain-like"/>
    <property type="match status" value="1"/>
</dbReference>
<dbReference type="Proteomes" id="UP001217485">
    <property type="component" value="Unassembled WGS sequence"/>
</dbReference>
<dbReference type="InterPro" id="IPR052018">
    <property type="entry name" value="PHP_domain"/>
</dbReference>
<feature type="domain" description="Polymerase/histidinol phosphatase N-terminal" evidence="2">
    <location>
        <begin position="59"/>
        <end position="124"/>
    </location>
</feature>
<dbReference type="Gene3D" id="3.20.20.140">
    <property type="entry name" value="Metal-dependent hydrolases"/>
    <property type="match status" value="1"/>
</dbReference>
<reference evidence="3 4" key="1">
    <citation type="submission" date="2023-01" db="EMBL/GenBank/DDBJ databases">
        <title>Minimal conservation of predation-associated metabolite biosynthetic gene clusters underscores biosynthetic potential of Myxococcota including descriptions for ten novel species: Archangium lansinium sp. nov., Myxococcus landrumus sp. nov., Nannocystis bai.</title>
        <authorList>
            <person name="Ahearne A."/>
            <person name="Stevens C."/>
            <person name="Dowd S."/>
        </authorList>
    </citation>
    <scope>NUCLEOTIDE SEQUENCE [LARGE SCALE GENOMIC DNA]</scope>
    <source>
        <strain evidence="3 4">WIWO2</strain>
    </source>
</reference>
<feature type="chain" id="PRO_5047176698" description="Polymerase/histidinol phosphatase N-terminal domain-containing protein" evidence="1">
    <location>
        <begin position="23"/>
        <end position="359"/>
    </location>
</feature>
<evidence type="ECO:0000313" key="3">
    <source>
        <dbReference type="EMBL" id="MDC0678947.1"/>
    </source>
</evidence>
<dbReference type="PANTHER" id="PTHR42924:SF11">
    <property type="entry name" value="POLYMERASE_HISTIDINOL PHOSPHATASE N-TERMINAL DOMAIN-CONTAINING PROTEIN"/>
    <property type="match status" value="1"/>
</dbReference>